<dbReference type="EMBL" id="BX284605">
    <property type="protein sequence ID" value="CAB04127.1"/>
    <property type="molecule type" value="Genomic_DNA"/>
</dbReference>
<sequence>MFAIIQNEIIERIVNLPADRNVEFIVTAYKQNAGHFTVLITVTGLRSVPIDIAFDVEILGNSALLTNAKQFNCQNAVSQVDQRKSVINIFLDSLLIAIRSRDATTISAFIDDKYIFVACERKFSKDEIVQRLVNRPADRTFDFDVKRIVEINEIYYLVDITVTGLRSVPIDIRFAVGVKENTILLVQAQQLHCPNNPNLVDKTKNLFVFLDSLLAAMRSRSASALCDLMTDSYIFEACERNVSKDKIIERIVNLPADRNVEFNITAYKENAGHFTVLITVTGLRSVQIDIAFDVKVKGNSALLTHAKQFNCQNAVSQVTQTKSVINDFLDQLLEAIHSRSPSAIGDLIYDKYIFEACDRTFSKEEIIQRLVNRPADREVEFDVIEVIELPEYYLVDITVTGLRSVPIDIRFGVAVAGNGGLLIHAKQFHCQKSVGQVDQKRQVLLVFLDSLLEAVRSRSATAMGALMSDSYYYNACERMFTKEQIIERMVQLPAHRNVDFNITSVKDKGEHFVVDITVTGVRSYPIAIAFKVAVMGNSALLIHAKQFNCHRKPFIEPLSHFDEKKDVITEFLDNFLIAVRHRFARSLGNIITDIFVYKSCEGNVSKEDFIKHIMSLLKTQRVDFDIQSVQETQDNYMVTIKVTGLYAEPVDILFEVTKYMRGTVVMLTEATQLHCS</sequence>
<feature type="domain" description="NTF2-like" evidence="1">
    <location>
        <begin position="209"/>
        <end position="312"/>
    </location>
</feature>
<proteinExistence type="predicted"/>
<feature type="domain" description="NTF2-like" evidence="1">
    <location>
        <begin position="566"/>
        <end position="675"/>
    </location>
</feature>
<feature type="domain" description="NTF2-like" evidence="1">
    <location>
        <begin position="7"/>
        <end position="74"/>
    </location>
</feature>
<dbReference type="SMR" id="Q9XV92"/>
<dbReference type="RefSeq" id="NP_507564.1">
    <property type="nucleotide sequence ID" value="NM_075163.1"/>
</dbReference>
<dbReference type="Pfam" id="PF26530">
    <property type="entry name" value="NTF2_3"/>
    <property type="match status" value="6"/>
</dbReference>
<dbReference type="GeneID" id="184596"/>
<dbReference type="KEGG" id="cel:CELE_F16H6.9"/>
<dbReference type="PIR" id="T21027">
    <property type="entry name" value="T21027"/>
</dbReference>
<dbReference type="InterPro" id="IPR058721">
    <property type="entry name" value="NTF2_3"/>
</dbReference>
<reference evidence="2 3" key="1">
    <citation type="journal article" date="1998" name="Science">
        <title>Genome sequence of the nematode C. elegans: a platform for investigating biology.</title>
        <authorList>
            <consortium name="The C. elegans sequencing consortium"/>
            <person name="Sulson J.E."/>
            <person name="Waterston R."/>
        </authorList>
    </citation>
    <scope>NUCLEOTIDE SEQUENCE [LARGE SCALE GENOMIC DNA]</scope>
    <source>
        <strain evidence="2 3">Bristol N2</strain>
    </source>
</reference>
<accession>Q9XV92</accession>
<dbReference type="Proteomes" id="UP000001940">
    <property type="component" value="Chromosome V"/>
</dbReference>
<feature type="domain" description="NTF2-like" evidence="1">
    <location>
        <begin position="85"/>
        <end position="194"/>
    </location>
</feature>
<evidence type="ECO:0000313" key="2">
    <source>
        <dbReference type="EMBL" id="CAB04127.1"/>
    </source>
</evidence>
<dbReference type="Bgee" id="WBGene00008899">
    <property type="expression patterns" value="Expressed in material anatomical entity and 1 other cell type or tissue"/>
</dbReference>
<keyword evidence="3" id="KW-1185">Reference proteome</keyword>
<dbReference type="PhylomeDB" id="Q9XV92"/>
<protein>
    <submittedName>
        <fullName evidence="2">BPI2 domain-containing protein</fullName>
    </submittedName>
</protein>
<dbReference type="Gene3D" id="2.60.40.3880">
    <property type="match status" value="1"/>
</dbReference>
<organism evidence="2 3">
    <name type="scientific">Caenorhabditis elegans</name>
    <dbReference type="NCBI Taxonomy" id="6239"/>
    <lineage>
        <taxon>Eukaryota</taxon>
        <taxon>Metazoa</taxon>
        <taxon>Ecdysozoa</taxon>
        <taxon>Nematoda</taxon>
        <taxon>Chromadorea</taxon>
        <taxon>Rhabditida</taxon>
        <taxon>Rhabditina</taxon>
        <taxon>Rhabditomorpha</taxon>
        <taxon>Rhabditoidea</taxon>
        <taxon>Rhabditidae</taxon>
        <taxon>Peloderinae</taxon>
        <taxon>Caenorhabditis</taxon>
    </lineage>
</organism>
<dbReference type="PaxDb" id="6239-F16H6.9"/>
<dbReference type="CTD" id="184596"/>
<dbReference type="HOGENOM" id="CLU_406660_0_0_1"/>
<evidence type="ECO:0000259" key="1">
    <source>
        <dbReference type="Pfam" id="PF26530"/>
    </source>
</evidence>
<dbReference type="eggNOG" id="KOG4297">
    <property type="taxonomic scope" value="Eukaryota"/>
</dbReference>
<dbReference type="AGR" id="WB:WBGene00008899"/>
<dbReference type="PANTHER" id="PTHR33940">
    <property type="entry name" value="PROTEIN CBG13625"/>
    <property type="match status" value="1"/>
</dbReference>
<feature type="domain" description="NTF2-like" evidence="1">
    <location>
        <begin position="443"/>
        <end position="551"/>
    </location>
</feature>
<dbReference type="UCSC" id="F16H6.9">
    <property type="organism name" value="c. elegans"/>
</dbReference>
<feature type="domain" description="NTF2-like" evidence="1">
    <location>
        <begin position="323"/>
        <end position="432"/>
    </location>
</feature>
<dbReference type="InParanoid" id="Q9XV92"/>
<dbReference type="PANTHER" id="PTHR33940:SF1">
    <property type="entry name" value="APOLIPOPHORIN-RELATED"/>
    <property type="match status" value="1"/>
</dbReference>
<evidence type="ECO:0000313" key="4">
    <source>
        <dbReference type="WormBase" id="F16H6.9"/>
    </source>
</evidence>
<dbReference type="AlphaFoldDB" id="Q9XV92"/>
<dbReference type="WormBase" id="F16H6.9">
    <property type="protein sequence ID" value="CE18605"/>
    <property type="gene ID" value="WBGene00008899"/>
</dbReference>
<gene>
    <name evidence="2" type="ORF">CELE_F16H6.9</name>
    <name evidence="2 4" type="ORF">F16H6.9</name>
</gene>
<dbReference type="FunCoup" id="Q9XV92">
    <property type="interactions" value="1522"/>
</dbReference>
<evidence type="ECO:0000313" key="3">
    <source>
        <dbReference type="Proteomes" id="UP000001940"/>
    </source>
</evidence>
<name>Q9XV92_CAEEL</name>